<dbReference type="RefSeq" id="WP_264323069.1">
    <property type="nucleotide sequence ID" value="NZ_JADEXQ010000001.1"/>
</dbReference>
<feature type="chain" id="PRO_5037011946" evidence="1">
    <location>
        <begin position="27"/>
        <end position="198"/>
    </location>
</feature>
<dbReference type="Proteomes" id="UP000625316">
    <property type="component" value="Unassembled WGS sequence"/>
</dbReference>
<feature type="signal peptide" evidence="1">
    <location>
        <begin position="1"/>
        <end position="26"/>
    </location>
</feature>
<evidence type="ECO:0000256" key="1">
    <source>
        <dbReference type="SAM" id="SignalP"/>
    </source>
</evidence>
<keyword evidence="3" id="KW-1185">Reference proteome</keyword>
<evidence type="ECO:0000313" key="3">
    <source>
        <dbReference type="Proteomes" id="UP000625316"/>
    </source>
</evidence>
<gene>
    <name evidence="2" type="ORF">IQ266_00600</name>
</gene>
<dbReference type="EMBL" id="JADEXQ010000001">
    <property type="protein sequence ID" value="MBE9028253.1"/>
    <property type="molecule type" value="Genomic_DNA"/>
</dbReference>
<name>A0A928VI85_9CYAN</name>
<reference evidence="2" key="1">
    <citation type="submission" date="2020-10" db="EMBL/GenBank/DDBJ databases">
        <authorList>
            <person name="Castelo-Branco R."/>
            <person name="Eusebio N."/>
            <person name="Adriana R."/>
            <person name="Vieira A."/>
            <person name="Brugerolle De Fraissinette N."/>
            <person name="Rezende De Castro R."/>
            <person name="Schneider M.P."/>
            <person name="Vasconcelos V."/>
            <person name="Leao P.N."/>
        </authorList>
    </citation>
    <scope>NUCLEOTIDE SEQUENCE</scope>
    <source>
        <strain evidence="2">LEGE 11480</strain>
    </source>
</reference>
<comment type="caution">
    <text evidence="2">The sequence shown here is derived from an EMBL/GenBank/DDBJ whole genome shotgun (WGS) entry which is preliminary data.</text>
</comment>
<evidence type="ECO:0000313" key="2">
    <source>
        <dbReference type="EMBL" id="MBE9028253.1"/>
    </source>
</evidence>
<sequence length="198" mass="21428">MKIRLTAVLLAGVGLLSLLAMMPAHARLTKKSKLYLDGLGPIQAGMTVAEAERAIGQQLMNPDLSGERLDMRCYYLPAPNTPPNGSASLNFMVYPAGDRIDRYRDRIVRVGIDRGSSITTLSGAAIGSTEAEIMAMYPGRIKVTRHHYTGDQGGKYLTYVPRAAANKKYSLVFETLNGKVTSFRSGLADAVSRIEGCS</sequence>
<accession>A0A928VI85</accession>
<protein>
    <submittedName>
        <fullName evidence="2">Uncharacterized protein</fullName>
    </submittedName>
</protein>
<organism evidence="2 3">
    <name type="scientific">Romeriopsis navalis LEGE 11480</name>
    <dbReference type="NCBI Taxonomy" id="2777977"/>
    <lineage>
        <taxon>Bacteria</taxon>
        <taxon>Bacillati</taxon>
        <taxon>Cyanobacteriota</taxon>
        <taxon>Cyanophyceae</taxon>
        <taxon>Leptolyngbyales</taxon>
        <taxon>Leptolyngbyaceae</taxon>
        <taxon>Romeriopsis</taxon>
        <taxon>Romeriopsis navalis</taxon>
    </lineage>
</organism>
<keyword evidence="1" id="KW-0732">Signal</keyword>
<proteinExistence type="predicted"/>
<dbReference type="AlphaFoldDB" id="A0A928VI85"/>